<accession>A0A0Q3IJI2</accession>
<evidence type="ECO:0000313" key="1">
    <source>
        <dbReference type="EMBL" id="KQJ86384.1"/>
    </source>
</evidence>
<dbReference type="OrthoDB" id="10614876at2759"/>
<proteinExistence type="predicted"/>
<reference evidence="2" key="3">
    <citation type="submission" date="2018-08" db="UniProtKB">
        <authorList>
            <consortium name="EnsemblPlants"/>
        </authorList>
    </citation>
    <scope>IDENTIFICATION</scope>
    <source>
        <strain evidence="2">cv. Bd21</strain>
    </source>
</reference>
<dbReference type="AlphaFoldDB" id="A0A0Q3IJI2"/>
<evidence type="ECO:0000313" key="2">
    <source>
        <dbReference type="EnsemblPlants" id="KQJ86384"/>
    </source>
</evidence>
<dbReference type="Gramene" id="KQJ86384">
    <property type="protein sequence ID" value="KQJ86384"/>
    <property type="gene ID" value="BRADI_4g05062v3"/>
</dbReference>
<evidence type="ECO:0000313" key="3">
    <source>
        <dbReference type="Proteomes" id="UP000008810"/>
    </source>
</evidence>
<dbReference type="InParanoid" id="A0A0Q3IJI2"/>
<protein>
    <submittedName>
        <fullName evidence="1 2">Uncharacterized protein</fullName>
    </submittedName>
</protein>
<keyword evidence="3" id="KW-1185">Reference proteome</keyword>
<dbReference type="Proteomes" id="UP000008810">
    <property type="component" value="Chromosome 4"/>
</dbReference>
<sequence length="151" mass="16959">MEYLLVVSVLCPLKDATHLGGRIGVSSIYMLRAFRRETQIWISLLNKVSTPLSRSHANCFFWNILKIRGHLVQAGFTICLNRSEDDSSTDTEASLSSVYSMTTLQLCWSAESHVLIIFLNCCCALLVRRMEDCILARIALSSPLLRTNCIS</sequence>
<name>A0A0Q3IJI2_BRADI</name>
<dbReference type="EMBL" id="CM000883">
    <property type="protein sequence ID" value="KQJ86384.1"/>
    <property type="molecule type" value="Genomic_DNA"/>
</dbReference>
<reference evidence="1" key="2">
    <citation type="submission" date="2017-06" db="EMBL/GenBank/DDBJ databases">
        <title>WGS assembly of Brachypodium distachyon.</title>
        <authorList>
            <consortium name="The International Brachypodium Initiative"/>
            <person name="Lucas S."/>
            <person name="Harmon-Smith M."/>
            <person name="Lail K."/>
            <person name="Tice H."/>
            <person name="Grimwood J."/>
            <person name="Bruce D."/>
            <person name="Barry K."/>
            <person name="Shu S."/>
            <person name="Lindquist E."/>
            <person name="Wang M."/>
            <person name="Pitluck S."/>
            <person name="Vogel J.P."/>
            <person name="Garvin D.F."/>
            <person name="Mockler T.C."/>
            <person name="Schmutz J."/>
            <person name="Rokhsar D."/>
            <person name="Bevan M.W."/>
        </authorList>
    </citation>
    <scope>NUCLEOTIDE SEQUENCE</scope>
    <source>
        <strain evidence="1">Bd21</strain>
    </source>
</reference>
<organism evidence="1">
    <name type="scientific">Brachypodium distachyon</name>
    <name type="common">Purple false brome</name>
    <name type="synonym">Trachynia distachya</name>
    <dbReference type="NCBI Taxonomy" id="15368"/>
    <lineage>
        <taxon>Eukaryota</taxon>
        <taxon>Viridiplantae</taxon>
        <taxon>Streptophyta</taxon>
        <taxon>Embryophyta</taxon>
        <taxon>Tracheophyta</taxon>
        <taxon>Spermatophyta</taxon>
        <taxon>Magnoliopsida</taxon>
        <taxon>Liliopsida</taxon>
        <taxon>Poales</taxon>
        <taxon>Poaceae</taxon>
        <taxon>BOP clade</taxon>
        <taxon>Pooideae</taxon>
        <taxon>Stipodae</taxon>
        <taxon>Brachypodieae</taxon>
        <taxon>Brachypodium</taxon>
    </lineage>
</organism>
<reference evidence="1 2" key="1">
    <citation type="journal article" date="2010" name="Nature">
        <title>Genome sequencing and analysis of the model grass Brachypodium distachyon.</title>
        <authorList>
            <consortium name="International Brachypodium Initiative"/>
        </authorList>
    </citation>
    <scope>NUCLEOTIDE SEQUENCE [LARGE SCALE GENOMIC DNA]</scope>
    <source>
        <strain evidence="1 2">Bd21</strain>
    </source>
</reference>
<dbReference type="EnsemblPlants" id="KQJ86384">
    <property type="protein sequence ID" value="KQJ86384"/>
    <property type="gene ID" value="BRADI_4g05062v3"/>
</dbReference>
<gene>
    <name evidence="1" type="ORF">BRADI_4g05062v3</name>
</gene>